<sequence length="82" mass="9230">MKKFILVLVISLFISGCETTEPVDTSHCIEIANTADNNGQKSADELYQECLDEHYKKQRANMSFWESAVEGLLIFVVEVTTS</sequence>
<dbReference type="PROSITE" id="PS51257">
    <property type="entry name" value="PROKAR_LIPOPROTEIN"/>
    <property type="match status" value="1"/>
</dbReference>
<reference evidence="1 2" key="1">
    <citation type="submission" date="2015-08" db="EMBL/GenBank/DDBJ databases">
        <title>Draft Genome Sequence of Pseudoalteromonas porphyrae UCD-SED14.</title>
        <authorList>
            <person name="Coil D.A."/>
            <person name="Jospin G."/>
            <person name="Lee R.D."/>
            <person name="Eisen J.A."/>
        </authorList>
    </citation>
    <scope>NUCLEOTIDE SEQUENCE [LARGE SCALE GENOMIC DNA]</scope>
    <source>
        <strain evidence="1 2">UCD-SED14</strain>
    </source>
</reference>
<evidence type="ECO:0000313" key="2">
    <source>
        <dbReference type="Proteomes" id="UP000037848"/>
    </source>
</evidence>
<dbReference type="AlphaFoldDB" id="A0A0N0LYQ1"/>
<dbReference type="PATRIC" id="fig|187330.3.peg.1163"/>
<evidence type="ECO:0000313" key="1">
    <source>
        <dbReference type="EMBL" id="KPH61991.1"/>
    </source>
</evidence>
<dbReference type="RefSeq" id="WP_054204296.1">
    <property type="nucleotide sequence ID" value="NZ_LHPH01000015.1"/>
</dbReference>
<name>A0A0N0LYQ1_9GAMM</name>
<organism evidence="1 2">
    <name type="scientific">Pseudoalteromonas porphyrae</name>
    <dbReference type="NCBI Taxonomy" id="187330"/>
    <lineage>
        <taxon>Bacteria</taxon>
        <taxon>Pseudomonadati</taxon>
        <taxon>Pseudomonadota</taxon>
        <taxon>Gammaproteobacteria</taxon>
        <taxon>Alteromonadales</taxon>
        <taxon>Pseudoalteromonadaceae</taxon>
        <taxon>Pseudoalteromonas</taxon>
    </lineage>
</organism>
<dbReference type="OrthoDB" id="9934022at2"/>
<accession>A0A0N0LYQ1</accession>
<proteinExistence type="predicted"/>
<dbReference type="EMBL" id="LHPH01000015">
    <property type="protein sequence ID" value="KPH61991.1"/>
    <property type="molecule type" value="Genomic_DNA"/>
</dbReference>
<dbReference type="Proteomes" id="UP000037848">
    <property type="component" value="Unassembled WGS sequence"/>
</dbReference>
<comment type="caution">
    <text evidence="1">The sequence shown here is derived from an EMBL/GenBank/DDBJ whole genome shotgun (WGS) entry which is preliminary data.</text>
</comment>
<protein>
    <submittedName>
        <fullName evidence="1">Uncharacterized protein</fullName>
    </submittedName>
</protein>
<keyword evidence="2" id="KW-1185">Reference proteome</keyword>
<gene>
    <name evidence="1" type="ORF">ADS77_13660</name>
</gene>